<reference evidence="2 3" key="1">
    <citation type="submission" date="2019-05" db="EMBL/GenBank/DDBJ databases">
        <title>Another draft genome of Portunus trituberculatus and its Hox gene families provides insights of decapod evolution.</title>
        <authorList>
            <person name="Jeong J.-H."/>
            <person name="Song I."/>
            <person name="Kim S."/>
            <person name="Choi T."/>
            <person name="Kim D."/>
            <person name="Ryu S."/>
            <person name="Kim W."/>
        </authorList>
    </citation>
    <scope>NUCLEOTIDE SEQUENCE [LARGE SCALE GENOMIC DNA]</scope>
    <source>
        <tissue evidence="2">Muscle</tissue>
    </source>
</reference>
<feature type="transmembrane region" description="Helical" evidence="1">
    <location>
        <begin position="14"/>
        <end position="38"/>
    </location>
</feature>
<evidence type="ECO:0000256" key="1">
    <source>
        <dbReference type="SAM" id="Phobius"/>
    </source>
</evidence>
<name>A0A5B7DYH8_PORTR</name>
<evidence type="ECO:0000313" key="2">
    <source>
        <dbReference type="EMBL" id="MPC26169.1"/>
    </source>
</evidence>
<keyword evidence="1" id="KW-1133">Transmembrane helix</keyword>
<evidence type="ECO:0000313" key="3">
    <source>
        <dbReference type="Proteomes" id="UP000324222"/>
    </source>
</evidence>
<organism evidence="2 3">
    <name type="scientific">Portunus trituberculatus</name>
    <name type="common">Swimming crab</name>
    <name type="synonym">Neptunus trituberculatus</name>
    <dbReference type="NCBI Taxonomy" id="210409"/>
    <lineage>
        <taxon>Eukaryota</taxon>
        <taxon>Metazoa</taxon>
        <taxon>Ecdysozoa</taxon>
        <taxon>Arthropoda</taxon>
        <taxon>Crustacea</taxon>
        <taxon>Multicrustacea</taxon>
        <taxon>Malacostraca</taxon>
        <taxon>Eumalacostraca</taxon>
        <taxon>Eucarida</taxon>
        <taxon>Decapoda</taxon>
        <taxon>Pleocyemata</taxon>
        <taxon>Brachyura</taxon>
        <taxon>Eubrachyura</taxon>
        <taxon>Portunoidea</taxon>
        <taxon>Portunidae</taxon>
        <taxon>Portuninae</taxon>
        <taxon>Portunus</taxon>
    </lineage>
</organism>
<gene>
    <name evidence="2" type="ORF">E2C01_019302</name>
</gene>
<dbReference type="AlphaFoldDB" id="A0A5B7DYH8"/>
<dbReference type="EMBL" id="VSRR010001564">
    <property type="protein sequence ID" value="MPC26169.1"/>
    <property type="molecule type" value="Genomic_DNA"/>
</dbReference>
<comment type="caution">
    <text evidence="2">The sequence shown here is derived from an EMBL/GenBank/DDBJ whole genome shotgun (WGS) entry which is preliminary data.</text>
</comment>
<sequence length="124" mass="14365">MEAYTLTDSLTQRYFYIIFTPSSSHFLTILIHSLFLAFTGWRTLPGLHGWRAYTSPSDLGDTTAMYGRRVSPCGRPHCYCHPYSLLRRLLRAHMRHARPRPPCLTHAFHTHTSDRAKVFKSAKK</sequence>
<keyword evidence="1" id="KW-0812">Transmembrane</keyword>
<accession>A0A5B7DYH8</accession>
<dbReference type="Proteomes" id="UP000324222">
    <property type="component" value="Unassembled WGS sequence"/>
</dbReference>
<keyword evidence="1" id="KW-0472">Membrane</keyword>
<keyword evidence="3" id="KW-1185">Reference proteome</keyword>
<proteinExistence type="predicted"/>
<protein>
    <submittedName>
        <fullName evidence="2">Uncharacterized protein</fullName>
    </submittedName>
</protein>